<evidence type="ECO:0000256" key="13">
    <source>
        <dbReference type="ARBA" id="ARBA00047917"/>
    </source>
</evidence>
<gene>
    <name evidence="15" type="primary">Fam213b</name>
    <name evidence="15" type="ORF">GWK47_035449</name>
</gene>
<sequence length="178" mass="19218">MFCRVAAKELSALAPHLASANVRLIGIGLEALGVEEFIEGKFFDGELYIDTDKKSFKDLQFKKLGFLNMVPALIARVARDAVRKGKAWKVGGNMKGDAFQNGGLLVVAPKGKKVLFEFRQDNPADHADNADILKALGIEVPADLRAVTAVDESVKVTDRECAEACAPCLPSNSDTKVE</sequence>
<dbReference type="GO" id="GO:0047017">
    <property type="term" value="F:prostaglandin F synthase activity"/>
    <property type="evidence" value="ECO:0007669"/>
    <property type="project" value="TreeGrafter"/>
</dbReference>
<dbReference type="InterPro" id="IPR032801">
    <property type="entry name" value="PXL2A/B/C"/>
</dbReference>
<dbReference type="OrthoDB" id="40334at2759"/>
<evidence type="ECO:0000256" key="9">
    <source>
        <dbReference type="ARBA" id="ARBA00037965"/>
    </source>
</evidence>
<evidence type="ECO:0000256" key="12">
    <source>
        <dbReference type="ARBA" id="ARBA00041838"/>
    </source>
</evidence>
<dbReference type="EC" id="1.11.1.20" evidence="10"/>
<dbReference type="Proteomes" id="UP000770661">
    <property type="component" value="Unassembled WGS sequence"/>
</dbReference>
<evidence type="ECO:0000256" key="4">
    <source>
        <dbReference type="ARBA" id="ARBA00022832"/>
    </source>
</evidence>
<keyword evidence="6" id="KW-0560">Oxidoreductase</keyword>
<keyword evidence="7" id="KW-0443">Lipid metabolism</keyword>
<evidence type="ECO:0000256" key="11">
    <source>
        <dbReference type="ARBA" id="ARBA00040768"/>
    </source>
</evidence>
<evidence type="ECO:0000256" key="3">
    <source>
        <dbReference type="ARBA" id="ARBA00022516"/>
    </source>
</evidence>
<comment type="catalytic activity">
    <reaction evidence="13">
        <text>prostaglandin H2 + [thioredoxin]-dithiol = prostaglandin F2alpha + [thioredoxin]-disulfide</text>
        <dbReference type="Rhea" id="RHEA:28214"/>
        <dbReference type="Rhea" id="RHEA-COMP:10698"/>
        <dbReference type="Rhea" id="RHEA-COMP:10700"/>
        <dbReference type="ChEBI" id="CHEBI:29950"/>
        <dbReference type="ChEBI" id="CHEBI:50058"/>
        <dbReference type="ChEBI" id="CHEBI:57404"/>
        <dbReference type="ChEBI" id="CHEBI:57405"/>
        <dbReference type="EC" id="1.11.1.20"/>
    </reaction>
</comment>
<evidence type="ECO:0000256" key="5">
    <source>
        <dbReference type="ARBA" id="ARBA00022857"/>
    </source>
</evidence>
<evidence type="ECO:0000313" key="16">
    <source>
        <dbReference type="Proteomes" id="UP000770661"/>
    </source>
</evidence>
<comment type="caution">
    <text evidence="15">The sequence shown here is derived from an EMBL/GenBank/DDBJ whole genome shotgun (WGS) entry which is preliminary data.</text>
</comment>
<keyword evidence="4" id="KW-0276">Fatty acid metabolism</keyword>
<keyword evidence="16" id="KW-1185">Reference proteome</keyword>
<dbReference type="Pfam" id="PF13911">
    <property type="entry name" value="AhpC-TSA_2"/>
    <property type="match status" value="1"/>
</dbReference>
<evidence type="ECO:0000256" key="14">
    <source>
        <dbReference type="ARBA" id="ARBA00048626"/>
    </source>
</evidence>
<protein>
    <recommendedName>
        <fullName evidence="11">Prostamide/prostaglandin F synthase</fullName>
        <ecNumber evidence="10">1.11.1.20</ecNumber>
    </recommendedName>
    <alternativeName>
        <fullName evidence="12">Peroxiredoxin-like 2B</fullName>
    </alternativeName>
</protein>
<evidence type="ECO:0000256" key="7">
    <source>
        <dbReference type="ARBA" id="ARBA00023098"/>
    </source>
</evidence>
<proteinExistence type="inferred from homology"/>
<dbReference type="GO" id="GO:0005829">
    <property type="term" value="C:cytosol"/>
    <property type="evidence" value="ECO:0007669"/>
    <property type="project" value="UniProtKB-SubCell"/>
</dbReference>
<dbReference type="PANTHER" id="PTHR28630">
    <property type="match status" value="1"/>
</dbReference>
<comment type="similarity">
    <text evidence="9">Belongs to the peroxiredoxin-like PRXL2 family. Prostamide/prostaglandin F synthase subfamily.</text>
</comment>
<evidence type="ECO:0000313" key="15">
    <source>
        <dbReference type="EMBL" id="KAG0727049.1"/>
    </source>
</evidence>
<evidence type="ECO:0000256" key="2">
    <source>
        <dbReference type="ARBA" id="ARBA00022490"/>
    </source>
</evidence>
<evidence type="ECO:0000256" key="6">
    <source>
        <dbReference type="ARBA" id="ARBA00023002"/>
    </source>
</evidence>
<evidence type="ECO:0000256" key="1">
    <source>
        <dbReference type="ARBA" id="ARBA00004514"/>
    </source>
</evidence>
<comment type="function">
    <text evidence="8">Catalyzes the reduction of prostaglandin-ethanolamide H(2) (prostamide H(2)) to prostamide F(2alpha) with NADPH as proton donor. Also able to reduce prostaglandin H(2) to prostaglandin F(2alpha).</text>
</comment>
<dbReference type="PANTHER" id="PTHR28630:SF29">
    <property type="entry name" value="PROSTAMIDE_PROSTAGLANDIN F SYNTHASE"/>
    <property type="match status" value="1"/>
</dbReference>
<keyword evidence="3" id="KW-0444">Lipid biosynthesis</keyword>
<dbReference type="FunFam" id="3.40.30.10:FF:000243">
    <property type="entry name" value="Prostamide/prostaglandin F synthase"/>
    <property type="match status" value="1"/>
</dbReference>
<dbReference type="GO" id="GO:0001516">
    <property type="term" value="P:prostaglandin biosynthetic process"/>
    <property type="evidence" value="ECO:0007669"/>
    <property type="project" value="TreeGrafter"/>
</dbReference>
<dbReference type="EMBL" id="JACEEZ010003764">
    <property type="protein sequence ID" value="KAG0727049.1"/>
    <property type="molecule type" value="Genomic_DNA"/>
</dbReference>
<accession>A0A8J4YU35</accession>
<evidence type="ECO:0000256" key="10">
    <source>
        <dbReference type="ARBA" id="ARBA00039126"/>
    </source>
</evidence>
<organism evidence="15 16">
    <name type="scientific">Chionoecetes opilio</name>
    <name type="common">Atlantic snow crab</name>
    <name type="synonym">Cancer opilio</name>
    <dbReference type="NCBI Taxonomy" id="41210"/>
    <lineage>
        <taxon>Eukaryota</taxon>
        <taxon>Metazoa</taxon>
        <taxon>Ecdysozoa</taxon>
        <taxon>Arthropoda</taxon>
        <taxon>Crustacea</taxon>
        <taxon>Multicrustacea</taxon>
        <taxon>Malacostraca</taxon>
        <taxon>Eumalacostraca</taxon>
        <taxon>Eucarida</taxon>
        <taxon>Decapoda</taxon>
        <taxon>Pleocyemata</taxon>
        <taxon>Brachyura</taxon>
        <taxon>Eubrachyura</taxon>
        <taxon>Majoidea</taxon>
        <taxon>Majidae</taxon>
        <taxon>Chionoecetes</taxon>
    </lineage>
</organism>
<keyword evidence="2" id="KW-0963">Cytoplasm</keyword>
<reference evidence="15" key="1">
    <citation type="submission" date="2020-07" db="EMBL/GenBank/DDBJ databases">
        <title>The High-quality genome of the commercially important snow crab, Chionoecetes opilio.</title>
        <authorList>
            <person name="Jeong J.-H."/>
            <person name="Ryu S."/>
        </authorList>
    </citation>
    <scope>NUCLEOTIDE SEQUENCE</scope>
    <source>
        <strain evidence="15">MADBK_172401_WGS</strain>
        <tissue evidence="15">Digestive gland</tissue>
    </source>
</reference>
<name>A0A8J4YU35_CHIOP</name>
<keyword evidence="5" id="KW-0521">NADP</keyword>
<comment type="subcellular location">
    <subcellularLocation>
        <location evidence="1">Cytoplasm</location>
        <location evidence="1">Cytosol</location>
    </subcellularLocation>
</comment>
<comment type="catalytic activity">
    <reaction evidence="14">
        <text>prostamide F2alpha + [thioredoxin]-disulfide = prostamide H2 + [thioredoxin]-dithiol</text>
        <dbReference type="Rhea" id="RHEA:26373"/>
        <dbReference type="Rhea" id="RHEA-COMP:10698"/>
        <dbReference type="Rhea" id="RHEA-COMP:10700"/>
        <dbReference type="ChEBI" id="CHEBI:29950"/>
        <dbReference type="ChEBI" id="CHEBI:50058"/>
        <dbReference type="ChEBI" id="CHEBI:53081"/>
        <dbReference type="ChEBI" id="CHEBI:53082"/>
        <dbReference type="EC" id="1.11.1.20"/>
    </reaction>
</comment>
<evidence type="ECO:0000256" key="8">
    <source>
        <dbReference type="ARBA" id="ARBA00037117"/>
    </source>
</evidence>
<dbReference type="AlphaFoldDB" id="A0A8J4YU35"/>